<keyword evidence="5" id="KW-1185">Reference proteome</keyword>
<sequence>MAVRVANLWTLDIQEEENEFVWDPPIRDRQVRAEDIVYLFEGLQKRTARVALSTKNPLQASARDAASAAATASADGGEGPKPRCDEVDSTARRLVCEVLSGLLGSQVCGFDASVALEGNGLVLVLVLSSPELQGHVQVIACEGDV</sequence>
<name>A0A813KMM6_POLGL</name>
<gene>
    <name evidence="2" type="ORF">PGLA1383_LOCUS43784</name>
    <name evidence="3" type="ORF">PGLA2088_LOCUS34825</name>
</gene>
<comment type="caution">
    <text evidence="3">The sequence shown here is derived from an EMBL/GenBank/DDBJ whole genome shotgun (WGS) entry which is preliminary data.</text>
</comment>
<evidence type="ECO:0000313" key="5">
    <source>
        <dbReference type="Proteomes" id="UP000654075"/>
    </source>
</evidence>
<organism evidence="3 4">
    <name type="scientific">Polarella glacialis</name>
    <name type="common">Dinoflagellate</name>
    <dbReference type="NCBI Taxonomy" id="89957"/>
    <lineage>
        <taxon>Eukaryota</taxon>
        <taxon>Sar</taxon>
        <taxon>Alveolata</taxon>
        <taxon>Dinophyceae</taxon>
        <taxon>Suessiales</taxon>
        <taxon>Suessiaceae</taxon>
        <taxon>Polarella</taxon>
    </lineage>
</organism>
<evidence type="ECO:0000256" key="1">
    <source>
        <dbReference type="SAM" id="MobiDB-lite"/>
    </source>
</evidence>
<dbReference type="AlphaFoldDB" id="A0A813KMM6"/>
<evidence type="ECO:0000313" key="4">
    <source>
        <dbReference type="Proteomes" id="UP000626109"/>
    </source>
</evidence>
<dbReference type="Proteomes" id="UP000654075">
    <property type="component" value="Unassembled WGS sequence"/>
</dbReference>
<dbReference type="EMBL" id="CAJNNW010031612">
    <property type="protein sequence ID" value="CAE8708178.1"/>
    <property type="molecule type" value="Genomic_DNA"/>
</dbReference>
<evidence type="ECO:0000313" key="3">
    <source>
        <dbReference type="EMBL" id="CAE8708178.1"/>
    </source>
</evidence>
<accession>A0A813KMM6</accession>
<feature type="compositionally biased region" description="Low complexity" evidence="1">
    <location>
        <begin position="63"/>
        <end position="74"/>
    </location>
</feature>
<feature type="region of interest" description="Disordered" evidence="1">
    <location>
        <begin position="63"/>
        <end position="86"/>
    </location>
</feature>
<dbReference type="Proteomes" id="UP000626109">
    <property type="component" value="Unassembled WGS sequence"/>
</dbReference>
<proteinExistence type="predicted"/>
<reference evidence="3" key="1">
    <citation type="submission" date="2021-02" db="EMBL/GenBank/DDBJ databases">
        <authorList>
            <person name="Dougan E. K."/>
            <person name="Rhodes N."/>
            <person name="Thang M."/>
            <person name="Chan C."/>
        </authorList>
    </citation>
    <scope>NUCLEOTIDE SEQUENCE</scope>
</reference>
<dbReference type="EMBL" id="CAJNNV010029070">
    <property type="protein sequence ID" value="CAE8626890.1"/>
    <property type="molecule type" value="Genomic_DNA"/>
</dbReference>
<protein>
    <submittedName>
        <fullName evidence="3">Uncharacterized protein</fullName>
    </submittedName>
</protein>
<evidence type="ECO:0000313" key="2">
    <source>
        <dbReference type="EMBL" id="CAE8626890.1"/>
    </source>
</evidence>